<evidence type="ECO:0000313" key="3">
    <source>
        <dbReference type="Proteomes" id="UP000295696"/>
    </source>
</evidence>
<comment type="caution">
    <text evidence="2">The sequence shown here is derived from an EMBL/GenBank/DDBJ whole genome shotgun (WGS) entry which is preliminary data.</text>
</comment>
<dbReference type="RefSeq" id="WP_132246413.1">
    <property type="nucleotide sequence ID" value="NZ_SLZU01000011.1"/>
</dbReference>
<gene>
    <name evidence="2" type="ORF">EDD52_11196</name>
</gene>
<organism evidence="2 3">
    <name type="scientific">Primorskyibacter sedentarius</name>
    <dbReference type="NCBI Taxonomy" id="745311"/>
    <lineage>
        <taxon>Bacteria</taxon>
        <taxon>Pseudomonadati</taxon>
        <taxon>Pseudomonadota</taxon>
        <taxon>Alphaproteobacteria</taxon>
        <taxon>Rhodobacterales</taxon>
        <taxon>Roseobacteraceae</taxon>
        <taxon>Primorskyibacter</taxon>
    </lineage>
</organism>
<evidence type="ECO:0000313" key="2">
    <source>
        <dbReference type="EMBL" id="TCS61498.1"/>
    </source>
</evidence>
<dbReference type="Proteomes" id="UP000295696">
    <property type="component" value="Unassembled WGS sequence"/>
</dbReference>
<sequence>MKKRLIGLFFCAATMASAQAPLWLVSCNNQNDPARLMCEVAQSIVLSEGNQRVATAAFVKPAGDAEHTAVFTLPVGLYLPAGLKLSVDDQDLGELAFQSCDAQGCYATGAAGETWPVTMAEGEELKITIQRQDRQTVNFSFPLEGFRESIDIMP</sequence>
<protein>
    <submittedName>
        <fullName evidence="2">Invasion protein IalB</fullName>
    </submittedName>
</protein>
<dbReference type="Pfam" id="PF06776">
    <property type="entry name" value="IalB"/>
    <property type="match status" value="1"/>
</dbReference>
<accession>A0A4R3J6N2</accession>
<keyword evidence="3" id="KW-1185">Reference proteome</keyword>
<reference evidence="2 3" key="1">
    <citation type="submission" date="2019-03" db="EMBL/GenBank/DDBJ databases">
        <title>Genomic Encyclopedia of Type Strains, Phase IV (KMG-IV): sequencing the most valuable type-strain genomes for metagenomic binning, comparative biology and taxonomic classification.</title>
        <authorList>
            <person name="Goeker M."/>
        </authorList>
    </citation>
    <scope>NUCLEOTIDE SEQUENCE [LARGE SCALE GENOMIC DNA]</scope>
    <source>
        <strain evidence="2 3">DSM 104836</strain>
    </source>
</reference>
<dbReference type="InterPro" id="IPR010642">
    <property type="entry name" value="Invasion_prot_B"/>
</dbReference>
<dbReference type="OrthoDB" id="7565159at2"/>
<keyword evidence="1" id="KW-0732">Signal</keyword>
<dbReference type="Gene3D" id="2.60.40.1880">
    <property type="entry name" value="Invasion associated locus B (IalB) protein"/>
    <property type="match status" value="1"/>
</dbReference>
<dbReference type="InterPro" id="IPR038696">
    <property type="entry name" value="IalB_sf"/>
</dbReference>
<proteinExistence type="predicted"/>
<feature type="chain" id="PRO_5020184667" evidence="1">
    <location>
        <begin position="21"/>
        <end position="154"/>
    </location>
</feature>
<dbReference type="PROSITE" id="PS51257">
    <property type="entry name" value="PROKAR_LIPOPROTEIN"/>
    <property type="match status" value="1"/>
</dbReference>
<dbReference type="AlphaFoldDB" id="A0A4R3J6N2"/>
<name>A0A4R3J6N2_9RHOB</name>
<feature type="signal peptide" evidence="1">
    <location>
        <begin position="1"/>
        <end position="20"/>
    </location>
</feature>
<dbReference type="EMBL" id="SLZU01000011">
    <property type="protein sequence ID" value="TCS61498.1"/>
    <property type="molecule type" value="Genomic_DNA"/>
</dbReference>
<evidence type="ECO:0000256" key="1">
    <source>
        <dbReference type="SAM" id="SignalP"/>
    </source>
</evidence>